<accession>A0A078AQ26</accession>
<dbReference type="EMBL" id="CCKQ01012453">
    <property type="protein sequence ID" value="CDW84071.1"/>
    <property type="molecule type" value="Genomic_DNA"/>
</dbReference>
<dbReference type="Proteomes" id="UP000039865">
    <property type="component" value="Unassembled WGS sequence"/>
</dbReference>
<keyword evidence="2" id="KW-1185">Reference proteome</keyword>
<evidence type="ECO:0000313" key="1">
    <source>
        <dbReference type="EMBL" id="CDW84071.1"/>
    </source>
</evidence>
<organism evidence="1 2">
    <name type="scientific">Stylonychia lemnae</name>
    <name type="common">Ciliate</name>
    <dbReference type="NCBI Taxonomy" id="5949"/>
    <lineage>
        <taxon>Eukaryota</taxon>
        <taxon>Sar</taxon>
        <taxon>Alveolata</taxon>
        <taxon>Ciliophora</taxon>
        <taxon>Intramacronucleata</taxon>
        <taxon>Spirotrichea</taxon>
        <taxon>Stichotrichia</taxon>
        <taxon>Sporadotrichida</taxon>
        <taxon>Oxytrichidae</taxon>
        <taxon>Stylonychinae</taxon>
        <taxon>Stylonychia</taxon>
    </lineage>
</organism>
<proteinExistence type="predicted"/>
<dbReference type="AlphaFoldDB" id="A0A078AQ26"/>
<evidence type="ECO:0000313" key="2">
    <source>
        <dbReference type="Proteomes" id="UP000039865"/>
    </source>
</evidence>
<gene>
    <name evidence="1" type="primary">Contig18166.g19309</name>
    <name evidence="1" type="ORF">STYLEM_13128</name>
</gene>
<protein>
    <submittedName>
        <fullName evidence="1">Uncharacterized protein</fullName>
    </submittedName>
</protein>
<dbReference type="InParanoid" id="A0A078AQ26"/>
<reference evidence="1 2" key="1">
    <citation type="submission" date="2014-06" db="EMBL/GenBank/DDBJ databases">
        <authorList>
            <person name="Swart Estienne"/>
        </authorList>
    </citation>
    <scope>NUCLEOTIDE SEQUENCE [LARGE SCALE GENOMIC DNA]</scope>
    <source>
        <strain evidence="1 2">130c</strain>
    </source>
</reference>
<sequence>MEPMEQTYSISDVKETVGGLSAGQLMIRTFYKEEVLLRESEFLYGLAATVINKGLNEGILEPLSMEISAIKRVVARQISSQVATGLKANVKACAVSLNFAIDQYSQYWLTHAGWKSNISSGLNRAKKILDSQLELATTEFQVAAQTYEERVQQIDAEFAAKMKKLSSDFVFKNTFDLFANLLAIFEDLSIPENEAEAALEAIQLAGKVAEQAQTIKDDFENNVSGLEASTAAAHKERADELKKARTEFNTASSKFNQTSLSIASGKASLESLKRLEKFRLQFSDIPAALNHLVQGYKEVVAKLGEIAKIKKSADFVTALKDYVATLSLGREQQEFDVIKSHFMTVRTAPTLPSLVKPTVSFAGQTF</sequence>
<name>A0A078AQ26_STYLE</name>